<dbReference type="EMBL" id="QGKY02000246">
    <property type="protein sequence ID" value="KAF2587600.1"/>
    <property type="molecule type" value="Genomic_DNA"/>
</dbReference>
<evidence type="ECO:0000313" key="2">
    <source>
        <dbReference type="EMBL" id="KAF2587600.1"/>
    </source>
</evidence>
<name>A0A8S9JYI9_BRACR</name>
<accession>A0A8S9JYI9</accession>
<protein>
    <submittedName>
        <fullName evidence="2">Uncharacterized protein</fullName>
    </submittedName>
</protein>
<proteinExistence type="predicted"/>
<comment type="caution">
    <text evidence="2">The sequence shown here is derived from an EMBL/GenBank/DDBJ whole genome shotgun (WGS) entry which is preliminary data.</text>
</comment>
<dbReference type="AlphaFoldDB" id="A0A8S9JYI9"/>
<feature type="region of interest" description="Disordered" evidence="1">
    <location>
        <begin position="1"/>
        <end position="22"/>
    </location>
</feature>
<sequence length="81" mass="9155">MQLIPLQGGVSTPIKSPTAAPPRLKCDCTDEISVEEETSMLWSKGKRLTSYGFFIKYKTKLIQVAMYKIGLQVRYQTSSHE</sequence>
<reference evidence="2" key="1">
    <citation type="submission" date="2019-12" db="EMBL/GenBank/DDBJ databases">
        <title>Genome sequencing and annotation of Brassica cretica.</title>
        <authorList>
            <person name="Studholme D.J."/>
            <person name="Sarris P.F."/>
        </authorList>
    </citation>
    <scope>NUCLEOTIDE SEQUENCE</scope>
    <source>
        <strain evidence="2">PFS-102/07</strain>
        <tissue evidence="2">Leaf</tissue>
    </source>
</reference>
<gene>
    <name evidence="2" type="ORF">F2Q70_00036957</name>
</gene>
<organism evidence="2">
    <name type="scientific">Brassica cretica</name>
    <name type="common">Mustard</name>
    <dbReference type="NCBI Taxonomy" id="69181"/>
    <lineage>
        <taxon>Eukaryota</taxon>
        <taxon>Viridiplantae</taxon>
        <taxon>Streptophyta</taxon>
        <taxon>Embryophyta</taxon>
        <taxon>Tracheophyta</taxon>
        <taxon>Spermatophyta</taxon>
        <taxon>Magnoliopsida</taxon>
        <taxon>eudicotyledons</taxon>
        <taxon>Gunneridae</taxon>
        <taxon>Pentapetalae</taxon>
        <taxon>rosids</taxon>
        <taxon>malvids</taxon>
        <taxon>Brassicales</taxon>
        <taxon>Brassicaceae</taxon>
        <taxon>Brassiceae</taxon>
        <taxon>Brassica</taxon>
    </lineage>
</organism>
<evidence type="ECO:0000256" key="1">
    <source>
        <dbReference type="SAM" id="MobiDB-lite"/>
    </source>
</evidence>